<keyword evidence="5" id="KW-1185">Reference proteome</keyword>
<sequence>MLRAKSSEAALGPNIIYIHTHDSGRYVSPYGHAVPTPNIARLAREGVLFRKAHTAAPTCSPSRAALLNGNWPHENGMIGLVHRGARLNDPRQHLANVLSEAGYDCALIGLQHVAPQDELGALGYGDVIEPPTNHARDVAPAAADWLARRTGDRPFFLSVGFVETHRVYPEADNRDDPRYLAPPPGYPDAPGIRADTARLHTSLRSVDDAVGLVLLALAASGRAEETLVIFTTDHGLPWPEAKGNLGDAGTGVALIMRGPSGFCGGQVVDALISQLDIFPTLMDIAGLSKPSWLRGRSLLPLVTGEAREIQDEIFAEVTCHAAAEPMRAIRTHEWLYIKRFDGGGLRVLPNVDDGDAKALYLQHGWTATPPAPRALYNVVLDPLEKQNRIEEEAYAGIANALDARLHEWMATTNDPLLEPDWAPPAHFRLKHRC</sequence>
<comment type="caution">
    <text evidence="4">The sequence shown here is derived from an EMBL/GenBank/DDBJ whole genome shotgun (WGS) entry which is preliminary data.</text>
</comment>
<evidence type="ECO:0000256" key="1">
    <source>
        <dbReference type="ARBA" id="ARBA00008779"/>
    </source>
</evidence>
<evidence type="ECO:0000259" key="3">
    <source>
        <dbReference type="Pfam" id="PF00884"/>
    </source>
</evidence>
<dbReference type="Gene3D" id="3.40.720.10">
    <property type="entry name" value="Alkaline Phosphatase, subunit A"/>
    <property type="match status" value="1"/>
</dbReference>
<evidence type="ECO:0000313" key="4">
    <source>
        <dbReference type="EMBL" id="GLQ55693.1"/>
    </source>
</evidence>
<dbReference type="InterPro" id="IPR017850">
    <property type="entry name" value="Alkaline_phosphatase_core_sf"/>
</dbReference>
<dbReference type="CDD" id="cd16027">
    <property type="entry name" value="SGSH"/>
    <property type="match status" value="1"/>
</dbReference>
<dbReference type="PANTHER" id="PTHR42693:SF53">
    <property type="entry name" value="ENDO-4-O-SULFATASE"/>
    <property type="match status" value="1"/>
</dbReference>
<gene>
    <name evidence="4" type="ORF">GCM10010862_29520</name>
</gene>
<protein>
    <submittedName>
        <fullName evidence="4">Sulfatase</fullName>
    </submittedName>
</protein>
<comment type="similarity">
    <text evidence="1">Belongs to the sulfatase family.</text>
</comment>
<dbReference type="PANTHER" id="PTHR42693">
    <property type="entry name" value="ARYLSULFATASE FAMILY MEMBER"/>
    <property type="match status" value="1"/>
</dbReference>
<keyword evidence="2" id="KW-0378">Hydrolase</keyword>
<accession>A0ABQ5W6L7</accession>
<reference evidence="5" key="1">
    <citation type="journal article" date="2019" name="Int. J. Syst. Evol. Microbiol.">
        <title>The Global Catalogue of Microorganisms (GCM) 10K type strain sequencing project: providing services to taxonomists for standard genome sequencing and annotation.</title>
        <authorList>
            <consortium name="The Broad Institute Genomics Platform"/>
            <consortium name="The Broad Institute Genome Sequencing Center for Infectious Disease"/>
            <person name="Wu L."/>
            <person name="Ma J."/>
        </authorList>
    </citation>
    <scope>NUCLEOTIDE SEQUENCE [LARGE SCALE GENOMIC DNA]</scope>
    <source>
        <strain evidence="5">NBRC 112416</strain>
    </source>
</reference>
<dbReference type="InterPro" id="IPR050738">
    <property type="entry name" value="Sulfatase"/>
</dbReference>
<organism evidence="4 5">
    <name type="scientific">Devosia nitrariae</name>
    <dbReference type="NCBI Taxonomy" id="2071872"/>
    <lineage>
        <taxon>Bacteria</taxon>
        <taxon>Pseudomonadati</taxon>
        <taxon>Pseudomonadota</taxon>
        <taxon>Alphaproteobacteria</taxon>
        <taxon>Hyphomicrobiales</taxon>
        <taxon>Devosiaceae</taxon>
        <taxon>Devosia</taxon>
    </lineage>
</organism>
<dbReference type="Proteomes" id="UP001156691">
    <property type="component" value="Unassembled WGS sequence"/>
</dbReference>
<evidence type="ECO:0000313" key="5">
    <source>
        <dbReference type="Proteomes" id="UP001156691"/>
    </source>
</evidence>
<dbReference type="Pfam" id="PF00884">
    <property type="entry name" value="Sulfatase"/>
    <property type="match status" value="1"/>
</dbReference>
<dbReference type="EMBL" id="BSNS01000012">
    <property type="protein sequence ID" value="GLQ55693.1"/>
    <property type="molecule type" value="Genomic_DNA"/>
</dbReference>
<dbReference type="InterPro" id="IPR000917">
    <property type="entry name" value="Sulfatase_N"/>
</dbReference>
<proteinExistence type="inferred from homology"/>
<evidence type="ECO:0000256" key="2">
    <source>
        <dbReference type="ARBA" id="ARBA00022801"/>
    </source>
</evidence>
<dbReference type="SUPFAM" id="SSF53649">
    <property type="entry name" value="Alkaline phosphatase-like"/>
    <property type="match status" value="1"/>
</dbReference>
<feature type="domain" description="Sulfatase N-terminal" evidence="3">
    <location>
        <begin position="13"/>
        <end position="286"/>
    </location>
</feature>
<name>A0ABQ5W6L7_9HYPH</name>